<comment type="subcellular location">
    <subcellularLocation>
        <location evidence="1">Cytoplasm</location>
    </subcellularLocation>
</comment>
<dbReference type="PANTHER" id="PTHR36438:SF1">
    <property type="entry name" value="IRON-SULFUR CLUSTER REPAIR PROTEIN YTFE"/>
    <property type="match status" value="1"/>
</dbReference>
<protein>
    <submittedName>
        <fullName evidence="6">Iron-sulfur cluster repair di-iron protein</fullName>
    </submittedName>
</protein>
<evidence type="ECO:0000256" key="4">
    <source>
        <dbReference type="ARBA" id="ARBA00023004"/>
    </source>
</evidence>
<evidence type="ECO:0000313" key="6">
    <source>
        <dbReference type="EMBL" id="EMS72097.1"/>
    </source>
</evidence>
<dbReference type="NCBIfam" id="TIGR03652">
    <property type="entry name" value="FeS_repair_RIC"/>
    <property type="match status" value="1"/>
</dbReference>
<gene>
    <name evidence="6" type="ORF">CTER_2118</name>
</gene>
<dbReference type="EMBL" id="AORV01000031">
    <property type="protein sequence ID" value="EMS72097.1"/>
    <property type="molecule type" value="Genomic_DNA"/>
</dbReference>
<keyword evidence="2" id="KW-0963">Cytoplasm</keyword>
<dbReference type="GO" id="GO:0005737">
    <property type="term" value="C:cytoplasm"/>
    <property type="evidence" value="ECO:0007669"/>
    <property type="project" value="UniProtKB-SubCell"/>
</dbReference>
<feature type="domain" description="Hemerythrin-like" evidence="5">
    <location>
        <begin position="86"/>
        <end position="229"/>
    </location>
</feature>
<evidence type="ECO:0000256" key="1">
    <source>
        <dbReference type="ARBA" id="ARBA00004496"/>
    </source>
</evidence>
<dbReference type="RefSeq" id="WP_004625611.1">
    <property type="nucleotide sequence ID" value="NZ_AORV01000031.1"/>
</dbReference>
<reference evidence="6 7" key="1">
    <citation type="journal article" date="2013" name="Genome Announc.">
        <title>Draft Genome Sequence of the Cellulolytic, Mesophilic, Anaerobic Bacterium Clostridium termitidis Strain CT1112 (DSM 5398).</title>
        <authorList>
            <person name="Lal S."/>
            <person name="Ramachandran U."/>
            <person name="Zhang X."/>
            <person name="Munir R."/>
            <person name="Sparling R."/>
            <person name="Levin D.B."/>
        </authorList>
    </citation>
    <scope>NUCLEOTIDE SEQUENCE [LARGE SCALE GENOMIC DNA]</scope>
    <source>
        <strain evidence="6 7">CT1112</strain>
    </source>
</reference>
<keyword evidence="4" id="KW-0408">Iron</keyword>
<evidence type="ECO:0000313" key="7">
    <source>
        <dbReference type="Proteomes" id="UP000014155"/>
    </source>
</evidence>
<accession>S0FJW7</accession>
<dbReference type="InterPro" id="IPR012312">
    <property type="entry name" value="Hemerythrin-like"/>
</dbReference>
<proteinExistence type="predicted"/>
<dbReference type="GO" id="GO:0046872">
    <property type="term" value="F:metal ion binding"/>
    <property type="evidence" value="ECO:0007669"/>
    <property type="project" value="UniProtKB-KW"/>
</dbReference>
<name>S0FJW7_RUMCE</name>
<dbReference type="Gene3D" id="1.20.120.520">
    <property type="entry name" value="nmb1532 protein domain like"/>
    <property type="match status" value="1"/>
</dbReference>
<dbReference type="PATRIC" id="fig|1195236.3.peg.2422"/>
<dbReference type="InterPro" id="IPR019903">
    <property type="entry name" value="RIC_family"/>
</dbReference>
<keyword evidence="3" id="KW-0479">Metal-binding</keyword>
<dbReference type="PANTHER" id="PTHR36438">
    <property type="entry name" value="IRON-SULFUR CLUSTER REPAIR PROTEIN YTFE"/>
    <property type="match status" value="1"/>
</dbReference>
<dbReference type="AlphaFoldDB" id="S0FJW7"/>
<organism evidence="6 7">
    <name type="scientific">Ruminiclostridium cellobioparum subsp. termitidis CT1112</name>
    <dbReference type="NCBI Taxonomy" id="1195236"/>
    <lineage>
        <taxon>Bacteria</taxon>
        <taxon>Bacillati</taxon>
        <taxon>Bacillota</taxon>
        <taxon>Clostridia</taxon>
        <taxon>Eubacteriales</taxon>
        <taxon>Oscillospiraceae</taxon>
        <taxon>Ruminiclostridium</taxon>
    </lineage>
</organism>
<keyword evidence="7" id="KW-1185">Reference proteome</keyword>
<evidence type="ECO:0000256" key="2">
    <source>
        <dbReference type="ARBA" id="ARBA00022490"/>
    </source>
</evidence>
<dbReference type="Proteomes" id="UP000014155">
    <property type="component" value="Unassembled WGS sequence"/>
</dbReference>
<dbReference type="Pfam" id="PF01814">
    <property type="entry name" value="Hemerythrin"/>
    <property type="match status" value="1"/>
</dbReference>
<evidence type="ECO:0000259" key="5">
    <source>
        <dbReference type="Pfam" id="PF01814"/>
    </source>
</evidence>
<dbReference type="eggNOG" id="COG2846">
    <property type="taxonomic scope" value="Bacteria"/>
</dbReference>
<evidence type="ECO:0000256" key="3">
    <source>
        <dbReference type="ARBA" id="ARBA00022723"/>
    </source>
</evidence>
<dbReference type="STRING" id="1195236.CTER_2118"/>
<comment type="caution">
    <text evidence="6">The sequence shown here is derived from an EMBL/GenBank/DDBJ whole genome shotgun (WGS) entry which is preliminary data.</text>
</comment>
<dbReference type="Pfam" id="PF04405">
    <property type="entry name" value="ScdA_N"/>
    <property type="match status" value="1"/>
</dbReference>
<sequence length="232" mass="26586">MLTSINTSQSIGEIVAVLPKASEIFRKYNIDFCCGGNRPLAAAIQEQQLDEAEVLQKLEEASFETRELTKRVNFREMKSDELIGYIVATHHAYLQKALPETGELTAKILRAHGSNHRELFRVHKLFNGLRTELEQHLIKEEELLFPLINKYEAGPSDKLAGEINRVMKETEGEHEGAGDILKELRKITADYSVPEDGCRTFEKAYSMLQELEGDLFQHIHLENNILFKRYEL</sequence>